<dbReference type="GO" id="GO:0006104">
    <property type="term" value="P:succinyl-CoA metabolic process"/>
    <property type="evidence" value="ECO:0007669"/>
    <property type="project" value="TreeGrafter"/>
</dbReference>
<dbReference type="Pfam" id="PF08442">
    <property type="entry name" value="ATP-grasp_2"/>
    <property type="match status" value="1"/>
</dbReference>
<dbReference type="AlphaFoldDB" id="A0A7J7K5S6"/>
<dbReference type="GO" id="GO:0004775">
    <property type="term" value="F:succinate-CoA ligase (ADP-forming) activity"/>
    <property type="evidence" value="ECO:0007669"/>
    <property type="project" value="TreeGrafter"/>
</dbReference>
<sequence>MGLLKSAGIAVPEFRVASTKEQGWKLPKNWTRVFTCHHPRQEARCPVLIASSQGGMNIEDVAAENPSAIITQPIDIMEGVTDAIAERVAASAGFYDDGLTQAVDTIKKLYDLFIKYMLLC</sequence>
<dbReference type="UniPathway" id="UPA00223">
    <property type="reaction ID" value="UER00999"/>
</dbReference>
<dbReference type="Gene3D" id="3.30.470.20">
    <property type="entry name" value="ATP-grasp fold, B domain"/>
    <property type="match status" value="1"/>
</dbReference>
<dbReference type="PANTHER" id="PTHR11815:SF1">
    <property type="entry name" value="SUCCINATE--COA LIGASE [ADP-FORMING] SUBUNIT BETA, MITOCHONDRIAL"/>
    <property type="match status" value="1"/>
</dbReference>
<reference evidence="4" key="1">
    <citation type="submission" date="2020-06" db="EMBL/GenBank/DDBJ databases">
        <title>Draft genome of Bugula neritina, a colonial animal packing powerful symbionts and potential medicines.</title>
        <authorList>
            <person name="Rayko M."/>
        </authorList>
    </citation>
    <scope>NUCLEOTIDE SEQUENCE [LARGE SCALE GENOMIC DNA]</scope>
    <source>
        <strain evidence="4">Kwan_BN1</strain>
    </source>
</reference>
<evidence type="ECO:0000313" key="5">
    <source>
        <dbReference type="Proteomes" id="UP000593567"/>
    </source>
</evidence>
<evidence type="ECO:0000256" key="1">
    <source>
        <dbReference type="ARBA" id="ARBA00022532"/>
    </source>
</evidence>
<dbReference type="SUPFAM" id="SSF56059">
    <property type="entry name" value="Glutathione synthetase ATP-binding domain-like"/>
    <property type="match status" value="1"/>
</dbReference>
<keyword evidence="1" id="KW-0816">Tricarboxylic acid cycle</keyword>
<organism evidence="4 5">
    <name type="scientific">Bugula neritina</name>
    <name type="common">Brown bryozoan</name>
    <name type="synonym">Sertularia neritina</name>
    <dbReference type="NCBI Taxonomy" id="10212"/>
    <lineage>
        <taxon>Eukaryota</taxon>
        <taxon>Metazoa</taxon>
        <taxon>Spiralia</taxon>
        <taxon>Lophotrochozoa</taxon>
        <taxon>Bryozoa</taxon>
        <taxon>Gymnolaemata</taxon>
        <taxon>Cheilostomatida</taxon>
        <taxon>Flustrina</taxon>
        <taxon>Buguloidea</taxon>
        <taxon>Bugulidae</taxon>
        <taxon>Bugula</taxon>
    </lineage>
</organism>
<evidence type="ECO:0000259" key="3">
    <source>
        <dbReference type="Pfam" id="PF08442"/>
    </source>
</evidence>
<proteinExistence type="predicted"/>
<dbReference type="GO" id="GO:0005739">
    <property type="term" value="C:mitochondrion"/>
    <property type="evidence" value="ECO:0007669"/>
    <property type="project" value="TreeGrafter"/>
</dbReference>
<dbReference type="EMBL" id="VXIV02001418">
    <property type="protein sequence ID" value="KAF6033241.1"/>
    <property type="molecule type" value="Genomic_DNA"/>
</dbReference>
<comment type="caution">
    <text evidence="4">The sequence shown here is derived from an EMBL/GenBank/DDBJ whole genome shotgun (WGS) entry which is preliminary data.</text>
</comment>
<dbReference type="PANTHER" id="PTHR11815">
    <property type="entry name" value="SUCCINYL-COA SYNTHETASE BETA CHAIN"/>
    <property type="match status" value="1"/>
</dbReference>
<protein>
    <submittedName>
        <fullName evidence="4">LSC2</fullName>
    </submittedName>
</protein>
<keyword evidence="2" id="KW-0547">Nucleotide-binding</keyword>
<dbReference type="OrthoDB" id="1552at2759"/>
<keyword evidence="2" id="KW-0067">ATP-binding</keyword>
<dbReference type="InterPro" id="IPR013650">
    <property type="entry name" value="ATP-grasp_succ-CoA_synth-type"/>
</dbReference>
<dbReference type="GO" id="GO:0006099">
    <property type="term" value="P:tricarboxylic acid cycle"/>
    <property type="evidence" value="ECO:0007669"/>
    <property type="project" value="UniProtKB-UniPathway"/>
</dbReference>
<evidence type="ECO:0000313" key="4">
    <source>
        <dbReference type="EMBL" id="KAF6033241.1"/>
    </source>
</evidence>
<keyword evidence="5" id="KW-1185">Reference proteome</keyword>
<dbReference type="GO" id="GO:0042709">
    <property type="term" value="C:succinate-CoA ligase complex"/>
    <property type="evidence" value="ECO:0007669"/>
    <property type="project" value="TreeGrafter"/>
</dbReference>
<accession>A0A7J7K5S6</accession>
<evidence type="ECO:0000256" key="2">
    <source>
        <dbReference type="ARBA" id="ARBA00022840"/>
    </source>
</evidence>
<gene>
    <name evidence="4" type="ORF">EB796_008453</name>
</gene>
<dbReference type="GO" id="GO:0005524">
    <property type="term" value="F:ATP binding"/>
    <property type="evidence" value="ECO:0007669"/>
    <property type="project" value="UniProtKB-KW"/>
</dbReference>
<feature type="domain" description="ATP-grasp fold succinyl-CoA synthetase-type" evidence="3">
    <location>
        <begin position="42"/>
        <end position="116"/>
    </location>
</feature>
<name>A0A7J7K5S6_BUGNE</name>
<dbReference type="Proteomes" id="UP000593567">
    <property type="component" value="Unassembled WGS sequence"/>
</dbReference>